<evidence type="ECO:0000256" key="1">
    <source>
        <dbReference type="SAM" id="MobiDB-lite"/>
    </source>
</evidence>
<dbReference type="Proteomes" id="UP000234681">
    <property type="component" value="Chromosome 1"/>
</dbReference>
<feature type="region of interest" description="Disordered" evidence="1">
    <location>
        <begin position="30"/>
        <end position="71"/>
    </location>
</feature>
<feature type="compositionally biased region" description="Basic and acidic residues" evidence="1">
    <location>
        <begin position="61"/>
        <end position="71"/>
    </location>
</feature>
<sequence length="71" mass="7992">MAKWSKCTGRNMSSTLNECIEERLGIWHDCPCGHPPQQGGHHHTKAGRGDPGKESQVLTGRKGERQRQERN</sequence>
<evidence type="ECO:0000313" key="3">
    <source>
        <dbReference type="Proteomes" id="UP000234681"/>
    </source>
</evidence>
<dbReference type="EMBL" id="CH473986">
    <property type="protein sequence ID" value="EDL94583.1"/>
    <property type="molecule type" value="Genomic_DNA"/>
</dbReference>
<accession>A6JIA7</accession>
<evidence type="ECO:0000313" key="2">
    <source>
        <dbReference type="EMBL" id="EDL94583.1"/>
    </source>
</evidence>
<proteinExistence type="predicted"/>
<dbReference type="AlphaFoldDB" id="A6JIA7"/>
<gene>
    <name evidence="2" type="ORF">rCG_57659</name>
</gene>
<name>A6JIA7_RAT</name>
<reference evidence="3" key="1">
    <citation type="submission" date="2005-09" db="EMBL/GenBank/DDBJ databases">
        <authorList>
            <person name="Mural R.J."/>
            <person name="Li P.W."/>
            <person name="Adams M.D."/>
            <person name="Amanatides P.G."/>
            <person name="Baden-Tillson H."/>
            <person name="Barnstead M."/>
            <person name="Chin S.H."/>
            <person name="Dew I."/>
            <person name="Evans C.A."/>
            <person name="Ferriera S."/>
            <person name="Flanigan M."/>
            <person name="Fosler C."/>
            <person name="Glodek A."/>
            <person name="Gu Z."/>
            <person name="Holt R.A."/>
            <person name="Jennings D."/>
            <person name="Kraft C.L."/>
            <person name="Lu F."/>
            <person name="Nguyen T."/>
            <person name="Nusskern D.R."/>
            <person name="Pfannkoch C.M."/>
            <person name="Sitter C."/>
            <person name="Sutton G.G."/>
            <person name="Venter J.C."/>
            <person name="Wang Z."/>
            <person name="Woodage T."/>
            <person name="Zheng X.H."/>
            <person name="Zhong F."/>
        </authorList>
    </citation>
    <scope>NUCLEOTIDE SEQUENCE [LARGE SCALE GENOMIC DNA]</scope>
    <source>
        <strain>BN</strain>
        <strain evidence="3">Sprague-Dawley</strain>
    </source>
</reference>
<protein>
    <submittedName>
        <fullName evidence="2">RCG57659</fullName>
    </submittedName>
</protein>
<feature type="non-terminal residue" evidence="2">
    <location>
        <position position="71"/>
    </location>
</feature>
<organism evidence="2 3">
    <name type="scientific">Rattus norvegicus</name>
    <name type="common">Rat</name>
    <dbReference type="NCBI Taxonomy" id="10116"/>
    <lineage>
        <taxon>Eukaryota</taxon>
        <taxon>Metazoa</taxon>
        <taxon>Chordata</taxon>
        <taxon>Craniata</taxon>
        <taxon>Vertebrata</taxon>
        <taxon>Euteleostomi</taxon>
        <taxon>Mammalia</taxon>
        <taxon>Eutheria</taxon>
        <taxon>Euarchontoglires</taxon>
        <taxon>Glires</taxon>
        <taxon>Rodentia</taxon>
        <taxon>Myomorpha</taxon>
        <taxon>Muroidea</taxon>
        <taxon>Muridae</taxon>
        <taxon>Murinae</taxon>
        <taxon>Rattus</taxon>
    </lineage>
</organism>
<feature type="compositionally biased region" description="Low complexity" evidence="1">
    <location>
        <begin position="30"/>
        <end position="39"/>
    </location>
</feature>